<name>A0A7H9BYK6_PARPN</name>
<sequence>MTLIVTELVVMEPTPEDLALRERAPGVSAGEIEAATGADLLIAGEVPEIRL</sequence>
<dbReference type="AlphaFoldDB" id="A0A7H9BYK6"/>
<protein>
    <submittedName>
        <fullName evidence="1">Uncharacterized protein</fullName>
    </submittedName>
</protein>
<proteinExistence type="predicted"/>
<reference evidence="1 2" key="1">
    <citation type="submission" date="2020-07" db="EMBL/GenBank/DDBJ databases">
        <title>The complete genome of Paracoccus pantotrophus ACCC 10489.</title>
        <authorList>
            <person name="Si Y."/>
        </authorList>
    </citation>
    <scope>NUCLEOTIDE SEQUENCE [LARGE SCALE GENOMIC DNA]</scope>
    <source>
        <strain evidence="1 2">ACCC10489</strain>
    </source>
</reference>
<dbReference type="InterPro" id="IPR037171">
    <property type="entry name" value="NagB/RpiA_transferase-like"/>
</dbReference>
<accession>A0A7H9BYK6</accession>
<dbReference type="GeneID" id="93454811"/>
<dbReference type="EMBL" id="CP058690">
    <property type="protein sequence ID" value="QLH14901.1"/>
    <property type="molecule type" value="Genomic_DNA"/>
</dbReference>
<evidence type="ECO:0000313" key="2">
    <source>
        <dbReference type="Proteomes" id="UP000509322"/>
    </source>
</evidence>
<dbReference type="SUPFAM" id="SSF100950">
    <property type="entry name" value="NagB/RpiA/CoA transferase-like"/>
    <property type="match status" value="1"/>
</dbReference>
<dbReference type="Proteomes" id="UP000509322">
    <property type="component" value="Chromosome 2"/>
</dbReference>
<evidence type="ECO:0000313" key="1">
    <source>
        <dbReference type="EMBL" id="QLH14901.1"/>
    </source>
</evidence>
<dbReference type="Gene3D" id="3.40.1080.10">
    <property type="entry name" value="Glutaconate Coenzyme A-transferase"/>
    <property type="match status" value="1"/>
</dbReference>
<gene>
    <name evidence="1" type="ORF">HYQ43_11540</name>
</gene>
<organism evidence="1 2">
    <name type="scientific">Paracoccus pantotrophus</name>
    <name type="common">Thiosphaera pantotropha</name>
    <dbReference type="NCBI Taxonomy" id="82367"/>
    <lineage>
        <taxon>Bacteria</taxon>
        <taxon>Pseudomonadati</taxon>
        <taxon>Pseudomonadota</taxon>
        <taxon>Alphaproteobacteria</taxon>
        <taxon>Rhodobacterales</taxon>
        <taxon>Paracoccaceae</taxon>
        <taxon>Paracoccus</taxon>
    </lineage>
</organism>
<dbReference type="RefSeq" id="WP_011749305.1">
    <property type="nucleotide sequence ID" value="NZ_CP038203.1"/>
</dbReference>